<evidence type="ECO:0000313" key="2">
    <source>
        <dbReference type="EMBL" id="OIQ83825.1"/>
    </source>
</evidence>
<gene>
    <name evidence="2" type="ORF">GALL_343700</name>
</gene>
<organism evidence="2">
    <name type="scientific">mine drainage metagenome</name>
    <dbReference type="NCBI Taxonomy" id="410659"/>
    <lineage>
        <taxon>unclassified sequences</taxon>
        <taxon>metagenomes</taxon>
        <taxon>ecological metagenomes</taxon>
    </lineage>
</organism>
<protein>
    <submittedName>
        <fullName evidence="2">Uncharacterized protein</fullName>
    </submittedName>
</protein>
<dbReference type="Pfam" id="PF25860">
    <property type="entry name" value="CPPA"/>
    <property type="match status" value="1"/>
</dbReference>
<evidence type="ECO:0000256" key="1">
    <source>
        <dbReference type="SAM" id="MobiDB-lite"/>
    </source>
</evidence>
<comment type="caution">
    <text evidence="2">The sequence shown here is derived from an EMBL/GenBank/DDBJ whole genome shotgun (WGS) entry which is preliminary data.</text>
</comment>
<dbReference type="EMBL" id="MLJW01000669">
    <property type="protein sequence ID" value="OIQ83825.1"/>
    <property type="molecule type" value="Genomic_DNA"/>
</dbReference>
<dbReference type="AlphaFoldDB" id="A0A1J5QJW5"/>
<proteinExistence type="predicted"/>
<name>A0A1J5QJW5_9ZZZZ</name>
<dbReference type="InterPro" id="IPR058891">
    <property type="entry name" value="CPPA"/>
</dbReference>
<reference evidence="2" key="1">
    <citation type="submission" date="2016-10" db="EMBL/GenBank/DDBJ databases">
        <title>Sequence of Gallionella enrichment culture.</title>
        <authorList>
            <person name="Poehlein A."/>
            <person name="Muehling M."/>
            <person name="Daniel R."/>
        </authorList>
    </citation>
    <scope>NUCLEOTIDE SEQUENCE</scope>
</reference>
<sequence length="100" mass="10972">MEGIKTEFPGELDRLCLRIENAADANLARWMVEQAGVERIRAAAFELTSRKKPKPAKVAQALDMRVPAGLAHDAQASSQSDHGWAGPLRRAGMLRAQARH</sequence>
<accession>A0A1J5QJW5</accession>
<feature type="region of interest" description="Disordered" evidence="1">
    <location>
        <begin position="70"/>
        <end position="100"/>
    </location>
</feature>